<comment type="caution">
    <text evidence="1">The sequence shown here is derived from an EMBL/GenBank/DDBJ whole genome shotgun (WGS) entry which is preliminary data.</text>
</comment>
<accession>A0A3M7PRK4</accession>
<organism evidence="1 2">
    <name type="scientific">Brachionus plicatilis</name>
    <name type="common">Marine rotifer</name>
    <name type="synonym">Brachionus muelleri</name>
    <dbReference type="NCBI Taxonomy" id="10195"/>
    <lineage>
        <taxon>Eukaryota</taxon>
        <taxon>Metazoa</taxon>
        <taxon>Spiralia</taxon>
        <taxon>Gnathifera</taxon>
        <taxon>Rotifera</taxon>
        <taxon>Eurotatoria</taxon>
        <taxon>Monogononta</taxon>
        <taxon>Pseudotrocha</taxon>
        <taxon>Ploima</taxon>
        <taxon>Brachionidae</taxon>
        <taxon>Brachionus</taxon>
    </lineage>
</organism>
<evidence type="ECO:0000313" key="2">
    <source>
        <dbReference type="Proteomes" id="UP000276133"/>
    </source>
</evidence>
<evidence type="ECO:0000313" key="1">
    <source>
        <dbReference type="EMBL" id="RNA01762.1"/>
    </source>
</evidence>
<dbReference type="Proteomes" id="UP000276133">
    <property type="component" value="Unassembled WGS sequence"/>
</dbReference>
<proteinExistence type="predicted"/>
<dbReference type="EMBL" id="REGN01009179">
    <property type="protein sequence ID" value="RNA01762.1"/>
    <property type="molecule type" value="Genomic_DNA"/>
</dbReference>
<gene>
    <name evidence="1" type="ORF">BpHYR1_040761</name>
</gene>
<reference evidence="1 2" key="1">
    <citation type="journal article" date="2018" name="Sci. Rep.">
        <title>Genomic signatures of local adaptation to the degree of environmental predictability in rotifers.</title>
        <authorList>
            <person name="Franch-Gras L."/>
            <person name="Hahn C."/>
            <person name="Garcia-Roger E.M."/>
            <person name="Carmona M.J."/>
            <person name="Serra M."/>
            <person name="Gomez A."/>
        </authorList>
    </citation>
    <scope>NUCLEOTIDE SEQUENCE [LARGE SCALE GENOMIC DNA]</scope>
    <source>
        <strain evidence="1">HYR1</strain>
    </source>
</reference>
<protein>
    <submittedName>
        <fullName evidence="1">Uncharacterized protein</fullName>
    </submittedName>
</protein>
<dbReference type="AlphaFoldDB" id="A0A3M7PRK4"/>
<name>A0A3M7PRK4_BRAPC</name>
<sequence>MADHMRRNYDVNEPTGQVFLLFGKGYFHERLLVILEADSLQMSKTSSPKSSRATAFRATKPLRNMLLYKLSELVAATGSSANSPV</sequence>
<keyword evidence="2" id="KW-1185">Reference proteome</keyword>